<evidence type="ECO:0000256" key="1">
    <source>
        <dbReference type="SAM" id="MobiDB-lite"/>
    </source>
</evidence>
<sequence>MWEEYLERNGKICQVWLVAIISFHAIPSSAIAEEKEPYEAKAQADKKRYKDELSGYKNPQPMNIDSGNESDSA</sequence>
<proteinExistence type="predicted"/>
<reference evidence="2 3" key="1">
    <citation type="journal article" date="2018" name="Front. Plant Sci.">
        <title>Red Clover (Trifolium pratense) and Zigzag Clover (T. medium) - A Picture of Genomic Similarities and Differences.</title>
        <authorList>
            <person name="Dluhosova J."/>
            <person name="Istvanek J."/>
            <person name="Nedelnik J."/>
            <person name="Repkova J."/>
        </authorList>
    </citation>
    <scope>NUCLEOTIDE SEQUENCE [LARGE SCALE GENOMIC DNA]</scope>
    <source>
        <strain evidence="3">cv. 10/8</strain>
        <tissue evidence="2">Leaf</tissue>
    </source>
</reference>
<accession>A0A392PK59</accession>
<comment type="caution">
    <text evidence="2">The sequence shown here is derived from an EMBL/GenBank/DDBJ whole genome shotgun (WGS) entry which is preliminary data.</text>
</comment>
<name>A0A392PK59_9FABA</name>
<dbReference type="InterPro" id="IPR036910">
    <property type="entry name" value="HMG_box_dom_sf"/>
</dbReference>
<feature type="compositionally biased region" description="Polar residues" evidence="1">
    <location>
        <begin position="60"/>
        <end position="73"/>
    </location>
</feature>
<feature type="compositionally biased region" description="Basic and acidic residues" evidence="1">
    <location>
        <begin position="34"/>
        <end position="54"/>
    </location>
</feature>
<dbReference type="EMBL" id="LXQA010083157">
    <property type="protein sequence ID" value="MCI12204.1"/>
    <property type="molecule type" value="Genomic_DNA"/>
</dbReference>
<evidence type="ECO:0000313" key="3">
    <source>
        <dbReference type="Proteomes" id="UP000265520"/>
    </source>
</evidence>
<keyword evidence="3" id="KW-1185">Reference proteome</keyword>
<dbReference type="SUPFAM" id="SSF47095">
    <property type="entry name" value="HMG-box"/>
    <property type="match status" value="1"/>
</dbReference>
<dbReference type="Proteomes" id="UP000265520">
    <property type="component" value="Unassembled WGS sequence"/>
</dbReference>
<protein>
    <submittedName>
        <fullName evidence="2">FACT complex subunit SSRP1-like</fullName>
    </submittedName>
</protein>
<organism evidence="2 3">
    <name type="scientific">Trifolium medium</name>
    <dbReference type="NCBI Taxonomy" id="97028"/>
    <lineage>
        <taxon>Eukaryota</taxon>
        <taxon>Viridiplantae</taxon>
        <taxon>Streptophyta</taxon>
        <taxon>Embryophyta</taxon>
        <taxon>Tracheophyta</taxon>
        <taxon>Spermatophyta</taxon>
        <taxon>Magnoliopsida</taxon>
        <taxon>eudicotyledons</taxon>
        <taxon>Gunneridae</taxon>
        <taxon>Pentapetalae</taxon>
        <taxon>rosids</taxon>
        <taxon>fabids</taxon>
        <taxon>Fabales</taxon>
        <taxon>Fabaceae</taxon>
        <taxon>Papilionoideae</taxon>
        <taxon>50 kb inversion clade</taxon>
        <taxon>NPAAA clade</taxon>
        <taxon>Hologalegina</taxon>
        <taxon>IRL clade</taxon>
        <taxon>Trifolieae</taxon>
        <taxon>Trifolium</taxon>
    </lineage>
</organism>
<feature type="region of interest" description="Disordered" evidence="1">
    <location>
        <begin position="34"/>
        <end position="73"/>
    </location>
</feature>
<dbReference type="AlphaFoldDB" id="A0A392PK59"/>
<dbReference type="Gene3D" id="1.10.30.10">
    <property type="entry name" value="High mobility group box domain"/>
    <property type="match status" value="1"/>
</dbReference>
<evidence type="ECO:0000313" key="2">
    <source>
        <dbReference type="EMBL" id="MCI12204.1"/>
    </source>
</evidence>